<keyword evidence="12" id="KW-1185">Reference proteome</keyword>
<dbReference type="InterPro" id="IPR015424">
    <property type="entry name" value="PyrdxlP-dep_Trfase"/>
</dbReference>
<name>A0A1M5Y5S9_9FIRM</name>
<dbReference type="GO" id="GO:0004400">
    <property type="term" value="F:histidinol-phosphate transaminase activity"/>
    <property type="evidence" value="ECO:0007669"/>
    <property type="project" value="UniProtKB-UniRule"/>
</dbReference>
<keyword evidence="4 9" id="KW-0032">Aminotransferase</keyword>
<dbReference type="GO" id="GO:0030170">
    <property type="term" value="F:pyridoxal phosphate binding"/>
    <property type="evidence" value="ECO:0007669"/>
    <property type="project" value="InterPro"/>
</dbReference>
<evidence type="ECO:0000313" key="11">
    <source>
        <dbReference type="EMBL" id="SHI07407.1"/>
    </source>
</evidence>
<evidence type="ECO:0000256" key="8">
    <source>
        <dbReference type="ARBA" id="ARBA00023102"/>
    </source>
</evidence>
<comment type="subunit">
    <text evidence="3 9">Homodimer.</text>
</comment>
<accession>A0A1M5Y5S9</accession>
<dbReference type="Proteomes" id="UP000183954">
    <property type="component" value="Unassembled WGS sequence"/>
</dbReference>
<reference evidence="12" key="1">
    <citation type="submission" date="2016-11" db="EMBL/GenBank/DDBJ databases">
        <authorList>
            <person name="Varghese N."/>
            <person name="Submissions S."/>
        </authorList>
    </citation>
    <scope>NUCLEOTIDE SEQUENCE [LARGE SCALE GENOMIC DNA]</scope>
    <source>
        <strain evidence="12">DSM 15449</strain>
    </source>
</reference>
<evidence type="ECO:0000259" key="10">
    <source>
        <dbReference type="Pfam" id="PF00155"/>
    </source>
</evidence>
<comment type="pathway">
    <text evidence="9">Amino-acid biosynthesis; L-histidine biosynthesis; L-histidine from 5-phospho-alpha-D-ribose 1-diphosphate: step 7/9.</text>
</comment>
<dbReference type="InterPro" id="IPR005861">
    <property type="entry name" value="HisP_aminotrans"/>
</dbReference>
<feature type="modified residue" description="N6-(pyridoxal phosphate)lysine" evidence="9">
    <location>
        <position position="217"/>
    </location>
</feature>
<keyword evidence="8 9" id="KW-0368">Histidine biosynthesis</keyword>
<dbReference type="EC" id="2.6.1.9" evidence="9"/>
<dbReference type="InterPro" id="IPR015422">
    <property type="entry name" value="PyrdxlP-dep_Trfase_small"/>
</dbReference>
<dbReference type="PANTHER" id="PTHR42885:SF2">
    <property type="entry name" value="HISTIDINOL-PHOSPHATE AMINOTRANSFERASE"/>
    <property type="match status" value="1"/>
</dbReference>
<dbReference type="Gene3D" id="3.90.1150.10">
    <property type="entry name" value="Aspartate Aminotransferase, domain 1"/>
    <property type="match status" value="1"/>
</dbReference>
<dbReference type="SUPFAM" id="SSF53383">
    <property type="entry name" value="PLP-dependent transferases"/>
    <property type="match status" value="1"/>
</dbReference>
<evidence type="ECO:0000256" key="5">
    <source>
        <dbReference type="ARBA" id="ARBA00022605"/>
    </source>
</evidence>
<dbReference type="OrthoDB" id="9813612at2"/>
<evidence type="ECO:0000256" key="1">
    <source>
        <dbReference type="ARBA" id="ARBA00001933"/>
    </source>
</evidence>
<comment type="catalytic activity">
    <reaction evidence="9">
        <text>L-histidinol phosphate + 2-oxoglutarate = 3-(imidazol-4-yl)-2-oxopropyl phosphate + L-glutamate</text>
        <dbReference type="Rhea" id="RHEA:23744"/>
        <dbReference type="ChEBI" id="CHEBI:16810"/>
        <dbReference type="ChEBI" id="CHEBI:29985"/>
        <dbReference type="ChEBI" id="CHEBI:57766"/>
        <dbReference type="ChEBI" id="CHEBI:57980"/>
        <dbReference type="EC" id="2.6.1.9"/>
    </reaction>
</comment>
<comment type="cofactor">
    <cofactor evidence="1 9">
        <name>pyridoxal 5'-phosphate</name>
        <dbReference type="ChEBI" id="CHEBI:597326"/>
    </cofactor>
</comment>
<dbReference type="STRING" id="1121420.SAMN02746098_02285"/>
<keyword evidence="6 9" id="KW-0808">Transferase</keyword>
<dbReference type="Pfam" id="PF00155">
    <property type="entry name" value="Aminotran_1_2"/>
    <property type="match status" value="1"/>
</dbReference>
<keyword evidence="7 9" id="KW-0663">Pyridoxal phosphate</keyword>
<evidence type="ECO:0000256" key="6">
    <source>
        <dbReference type="ARBA" id="ARBA00022679"/>
    </source>
</evidence>
<feature type="domain" description="Aminotransferase class I/classII large" evidence="10">
    <location>
        <begin position="29"/>
        <end position="350"/>
    </location>
</feature>
<evidence type="ECO:0000256" key="3">
    <source>
        <dbReference type="ARBA" id="ARBA00011738"/>
    </source>
</evidence>
<keyword evidence="5 9" id="KW-0028">Amino-acid biosynthesis</keyword>
<dbReference type="InterPro" id="IPR001917">
    <property type="entry name" value="Aminotrans_II_pyridoxalP_BS"/>
</dbReference>
<dbReference type="GO" id="GO:0000105">
    <property type="term" value="P:L-histidine biosynthetic process"/>
    <property type="evidence" value="ECO:0007669"/>
    <property type="project" value="UniProtKB-UniRule"/>
</dbReference>
<protein>
    <recommendedName>
        <fullName evidence="9">Histidinol-phosphate aminotransferase</fullName>
        <ecNumber evidence="9">2.6.1.9</ecNumber>
    </recommendedName>
    <alternativeName>
        <fullName evidence="9">Imidazole acetol-phosphate transaminase</fullName>
    </alternativeName>
</protein>
<dbReference type="InterPro" id="IPR015421">
    <property type="entry name" value="PyrdxlP-dep_Trfase_major"/>
</dbReference>
<gene>
    <name evidence="9" type="primary">hisC</name>
    <name evidence="11" type="ORF">SAMN02746098_02285</name>
</gene>
<proteinExistence type="inferred from homology"/>
<evidence type="ECO:0000256" key="4">
    <source>
        <dbReference type="ARBA" id="ARBA00022576"/>
    </source>
</evidence>
<dbReference type="AlphaFoldDB" id="A0A1M5Y5S9"/>
<dbReference type="EMBL" id="FQXJ01000007">
    <property type="protein sequence ID" value="SHI07407.1"/>
    <property type="molecule type" value="Genomic_DNA"/>
</dbReference>
<sequence>METELSNPEQFVRPAVRELVPYETNYMPECIKLDANENPFPWPREMREALLAEKLAFNRYPDGMGQDLKNRISRYTSTSPESILIGNGSDELIQMILLTFGGAGKSLIIHPPTFGMYQIYARLTETAVVQVPLLNGLDLDTERMLTAGQAPEAQVIIVCNPNNPTGSLFPRNEILRLVRESGKIVVVDEAYAEFSEETLIPEIENYPNLVIMRTFSKAFGMAGLRLGYLLGQPKTIALINRVRPPFNVNSFSQRAGILALDFLNEYQGQIQEIKAETQKLQAALNLVPNLTVYPTRANFILFKPEDPDQWASELLKRGFLVRNMGMLPSLGKCLRISAGLPEENKKFIRAVREISVGA</sequence>
<evidence type="ECO:0000256" key="7">
    <source>
        <dbReference type="ARBA" id="ARBA00022898"/>
    </source>
</evidence>
<dbReference type="PANTHER" id="PTHR42885">
    <property type="entry name" value="HISTIDINOL-PHOSPHATE AMINOTRANSFERASE-RELATED"/>
    <property type="match status" value="1"/>
</dbReference>
<organism evidence="11 12">
    <name type="scientific">Desulfosporosinus lacus DSM 15449</name>
    <dbReference type="NCBI Taxonomy" id="1121420"/>
    <lineage>
        <taxon>Bacteria</taxon>
        <taxon>Bacillati</taxon>
        <taxon>Bacillota</taxon>
        <taxon>Clostridia</taxon>
        <taxon>Eubacteriales</taxon>
        <taxon>Desulfitobacteriaceae</taxon>
        <taxon>Desulfosporosinus</taxon>
    </lineage>
</organism>
<comment type="similarity">
    <text evidence="2 9">Belongs to the class-II pyridoxal-phosphate-dependent aminotransferase family. Histidinol-phosphate aminotransferase subfamily.</text>
</comment>
<dbReference type="Gene3D" id="3.40.640.10">
    <property type="entry name" value="Type I PLP-dependent aspartate aminotransferase-like (Major domain)"/>
    <property type="match status" value="1"/>
</dbReference>
<dbReference type="UniPathway" id="UPA00031">
    <property type="reaction ID" value="UER00012"/>
</dbReference>
<dbReference type="NCBIfam" id="TIGR01141">
    <property type="entry name" value="hisC"/>
    <property type="match status" value="1"/>
</dbReference>
<dbReference type="RefSeq" id="WP_073029857.1">
    <property type="nucleotide sequence ID" value="NZ_FQXJ01000007.1"/>
</dbReference>
<evidence type="ECO:0000256" key="2">
    <source>
        <dbReference type="ARBA" id="ARBA00007970"/>
    </source>
</evidence>
<dbReference type="CDD" id="cd00609">
    <property type="entry name" value="AAT_like"/>
    <property type="match status" value="1"/>
</dbReference>
<dbReference type="HAMAP" id="MF_01023">
    <property type="entry name" value="HisC_aminotrans_2"/>
    <property type="match status" value="1"/>
</dbReference>
<evidence type="ECO:0000313" key="12">
    <source>
        <dbReference type="Proteomes" id="UP000183954"/>
    </source>
</evidence>
<dbReference type="InterPro" id="IPR004839">
    <property type="entry name" value="Aminotransferase_I/II_large"/>
</dbReference>
<dbReference type="PROSITE" id="PS00599">
    <property type="entry name" value="AA_TRANSFER_CLASS_2"/>
    <property type="match status" value="1"/>
</dbReference>
<evidence type="ECO:0000256" key="9">
    <source>
        <dbReference type="HAMAP-Rule" id="MF_01023"/>
    </source>
</evidence>